<proteinExistence type="predicted"/>
<dbReference type="HOGENOM" id="CLU_1537579_0_0_0"/>
<dbReference type="eggNOG" id="ENOG5032WIM">
    <property type="taxonomic scope" value="Bacteria"/>
</dbReference>
<evidence type="ECO:0000313" key="2">
    <source>
        <dbReference type="EMBL" id="ADV68011.1"/>
    </source>
</evidence>
<reference evidence="3" key="2">
    <citation type="submission" date="2011-01" db="EMBL/GenBank/DDBJ databases">
        <title>The complete genome of Deinococcus maricopensis DSM 21211.</title>
        <authorList>
            <consortium name="US DOE Joint Genome Institute (JGI-PGF)"/>
            <person name="Lucas S."/>
            <person name="Copeland A."/>
            <person name="Lapidus A."/>
            <person name="Goodwin L."/>
            <person name="Pitluck S."/>
            <person name="Kyrpides N."/>
            <person name="Mavromatis K."/>
            <person name="Pagani I."/>
            <person name="Ivanova N."/>
            <person name="Ovchinnikova G."/>
            <person name="Zeytun A."/>
            <person name="Detter J.C."/>
            <person name="Han C."/>
            <person name="Land M."/>
            <person name="Hauser L."/>
            <person name="Markowitz V."/>
            <person name="Cheng J.-F."/>
            <person name="Hugenholtz P."/>
            <person name="Woyke T."/>
            <person name="Wu D."/>
            <person name="Pukall R."/>
            <person name="Gehrich-Schroeter G."/>
            <person name="Brambilla E."/>
            <person name="Klenk H.-P."/>
            <person name="Eisen J.A."/>
        </authorList>
    </citation>
    <scope>NUCLEOTIDE SEQUENCE [LARGE SCALE GENOMIC DNA]</scope>
    <source>
        <strain evidence="3">DSM 21211 / LMG 22137 / NRRL B-23946 / LB-34</strain>
    </source>
</reference>
<keyword evidence="1" id="KW-0472">Membrane</keyword>
<accession>E8UAC2</accession>
<evidence type="ECO:0000313" key="3">
    <source>
        <dbReference type="Proteomes" id="UP000008635"/>
    </source>
</evidence>
<keyword evidence="1" id="KW-1133">Transmembrane helix</keyword>
<dbReference type="EMBL" id="CP002454">
    <property type="protein sequence ID" value="ADV68011.1"/>
    <property type="molecule type" value="Genomic_DNA"/>
</dbReference>
<sequence length="164" mass="17333" precursor="true">MRPLLFLLLLVGLQGALSALLPAQLTPPDLFLLTAVAVALRWRPGWALLGAYGLGLVQDALGHGLLGLHAAGAAGGVLLVLGLRKFLSDRGLLQTLVTVVTAVVGQWATFLVLTYWLRGGLVTQDALVQVLPVQLAFTLLVAPTWARLSGWAFGRQPSPEEGLV</sequence>
<keyword evidence="3" id="KW-1185">Reference proteome</keyword>
<keyword evidence="1" id="KW-0812">Transmembrane</keyword>
<reference evidence="2 3" key="1">
    <citation type="journal article" date="2011" name="Stand. Genomic Sci.">
        <title>Complete genome sequence of Deinococcus maricopensis type strain (LB-34).</title>
        <authorList>
            <person name="Pukall R."/>
            <person name="Zeytun A."/>
            <person name="Lucas S."/>
            <person name="Lapidus A."/>
            <person name="Hammon N."/>
            <person name="Deshpande S."/>
            <person name="Nolan M."/>
            <person name="Cheng J.F."/>
            <person name="Pitluck S."/>
            <person name="Liolios K."/>
            <person name="Pagani I."/>
            <person name="Mikhailova N."/>
            <person name="Ivanova N."/>
            <person name="Mavromatis K."/>
            <person name="Pati A."/>
            <person name="Tapia R."/>
            <person name="Han C."/>
            <person name="Goodwin L."/>
            <person name="Chen A."/>
            <person name="Palaniappan K."/>
            <person name="Land M."/>
            <person name="Hauser L."/>
            <person name="Chang Y.J."/>
            <person name="Jeffries C.D."/>
            <person name="Brambilla E.M."/>
            <person name="Rohde M."/>
            <person name="Goker M."/>
            <person name="Detter J.C."/>
            <person name="Woyke T."/>
            <person name="Bristow J."/>
            <person name="Eisen J.A."/>
            <person name="Markowitz V."/>
            <person name="Hugenholtz P."/>
            <person name="Kyrpides N.C."/>
            <person name="Klenk H.P."/>
        </authorList>
    </citation>
    <scope>NUCLEOTIDE SEQUENCE [LARGE SCALE GENOMIC DNA]</scope>
    <source>
        <strain evidence="3">DSM 21211 / LMG 22137 / NRRL B-23946 / LB-34</strain>
    </source>
</reference>
<protein>
    <submittedName>
        <fullName evidence="2">Putative rod shape-determining protein MreD putative membrane protein</fullName>
    </submittedName>
</protein>
<feature type="transmembrane region" description="Helical" evidence="1">
    <location>
        <begin position="95"/>
        <end position="117"/>
    </location>
</feature>
<dbReference type="AlphaFoldDB" id="E8UAC2"/>
<name>E8UAC2_DEIML</name>
<gene>
    <name evidence="2" type="ordered locus">Deima_2373</name>
</gene>
<feature type="transmembrane region" description="Helical" evidence="1">
    <location>
        <begin position="60"/>
        <end position="83"/>
    </location>
</feature>
<organism evidence="2 3">
    <name type="scientific">Deinococcus maricopensis (strain DSM 21211 / LMG 22137 / NRRL B-23946 / LB-34)</name>
    <dbReference type="NCBI Taxonomy" id="709986"/>
    <lineage>
        <taxon>Bacteria</taxon>
        <taxon>Thermotogati</taxon>
        <taxon>Deinococcota</taxon>
        <taxon>Deinococci</taxon>
        <taxon>Deinococcales</taxon>
        <taxon>Deinococcaceae</taxon>
        <taxon>Deinococcus</taxon>
    </lineage>
</organism>
<evidence type="ECO:0000256" key="1">
    <source>
        <dbReference type="SAM" id="Phobius"/>
    </source>
</evidence>
<dbReference type="RefSeq" id="WP_013557516.1">
    <property type="nucleotide sequence ID" value="NC_014958.1"/>
</dbReference>
<feature type="transmembrane region" description="Helical" evidence="1">
    <location>
        <begin position="129"/>
        <end position="148"/>
    </location>
</feature>
<dbReference type="Proteomes" id="UP000008635">
    <property type="component" value="Chromosome"/>
</dbReference>
<dbReference type="OrthoDB" id="70063at2"/>
<dbReference type="KEGG" id="dmr:Deima_2373"/>
<dbReference type="STRING" id="709986.Deima_2373"/>